<dbReference type="AlphaFoldDB" id="A0A2T9Z973"/>
<accession>A0A2T9Z973</accession>
<reference evidence="2 3" key="1">
    <citation type="journal article" date="2018" name="MBio">
        <title>Comparative Genomics Reveals the Core Gene Toolbox for the Fungus-Insect Symbiosis.</title>
        <authorList>
            <person name="Wang Y."/>
            <person name="Stata M."/>
            <person name="Wang W."/>
            <person name="Stajich J.E."/>
            <person name="White M.M."/>
            <person name="Moncalvo J.M."/>
        </authorList>
    </citation>
    <scope>NUCLEOTIDE SEQUENCE [LARGE SCALE GENOMIC DNA]</scope>
    <source>
        <strain evidence="2 3">SC-DP-2</strain>
    </source>
</reference>
<organism evidence="2 3">
    <name type="scientific">Smittium megazygosporum</name>
    <dbReference type="NCBI Taxonomy" id="133381"/>
    <lineage>
        <taxon>Eukaryota</taxon>
        <taxon>Fungi</taxon>
        <taxon>Fungi incertae sedis</taxon>
        <taxon>Zoopagomycota</taxon>
        <taxon>Kickxellomycotina</taxon>
        <taxon>Harpellomycetes</taxon>
        <taxon>Harpellales</taxon>
        <taxon>Legeriomycetaceae</taxon>
        <taxon>Smittium</taxon>
    </lineage>
</organism>
<evidence type="ECO:0000256" key="1">
    <source>
        <dbReference type="SAM" id="SignalP"/>
    </source>
</evidence>
<comment type="caution">
    <text evidence="2">The sequence shown here is derived from an EMBL/GenBank/DDBJ whole genome shotgun (WGS) entry which is preliminary data.</text>
</comment>
<keyword evidence="1" id="KW-0732">Signal</keyword>
<gene>
    <name evidence="2" type="ORF">BB560_004522</name>
</gene>
<dbReference type="EMBL" id="MBFS01001396">
    <property type="protein sequence ID" value="PVV01077.1"/>
    <property type="molecule type" value="Genomic_DNA"/>
</dbReference>
<proteinExistence type="predicted"/>
<name>A0A2T9Z973_9FUNG</name>
<protein>
    <submittedName>
        <fullName evidence="2">Uncharacterized protein</fullName>
    </submittedName>
</protein>
<keyword evidence="3" id="KW-1185">Reference proteome</keyword>
<feature type="chain" id="PRO_5015619356" evidence="1">
    <location>
        <begin position="25"/>
        <end position="229"/>
    </location>
</feature>
<evidence type="ECO:0000313" key="2">
    <source>
        <dbReference type="EMBL" id="PVV01077.1"/>
    </source>
</evidence>
<feature type="signal peptide" evidence="1">
    <location>
        <begin position="1"/>
        <end position="24"/>
    </location>
</feature>
<dbReference type="Proteomes" id="UP000245609">
    <property type="component" value="Unassembled WGS sequence"/>
</dbReference>
<sequence>MIFKALFFIITVFAHHFPTILVNASPGIGIVHANKGNSNEYFFYDTTEYVLIETFGESKNKIEYTNPQKRDHYDNNQLEAEANIKSEITKCLDDFRVVTTLDLLTFRNINSTVSVSSDYSYSVYNELKNAIFQSKEIDKRGSDCLVDVQTKFLALVQNDNEWNVSVARKINGPITKVYGFIMRKKDFYRSFSNLDILEFEQFKIFMASINIVYTRFLESISGDRIILTK</sequence>
<evidence type="ECO:0000313" key="3">
    <source>
        <dbReference type="Proteomes" id="UP000245609"/>
    </source>
</evidence>